<dbReference type="Pfam" id="PF00378">
    <property type="entry name" value="ECH_1"/>
    <property type="match status" value="1"/>
</dbReference>
<comment type="similarity">
    <text evidence="2 13">Belongs to the enoyl-CoA hydratase/isomerase family.</text>
</comment>
<evidence type="ECO:0000256" key="13">
    <source>
        <dbReference type="RuleBase" id="RU003707"/>
    </source>
</evidence>
<dbReference type="GO" id="GO:0006635">
    <property type="term" value="P:fatty acid beta-oxidation"/>
    <property type="evidence" value="ECO:0007669"/>
    <property type="project" value="TreeGrafter"/>
</dbReference>
<evidence type="ECO:0000256" key="5">
    <source>
        <dbReference type="ARBA" id="ARBA00036343"/>
    </source>
</evidence>
<keyword evidence="15" id="KW-1185">Reference proteome</keyword>
<evidence type="ECO:0000256" key="12">
    <source>
        <dbReference type="ARBA" id="ARBA00056546"/>
    </source>
</evidence>
<evidence type="ECO:0000256" key="10">
    <source>
        <dbReference type="ARBA" id="ARBA00042182"/>
    </source>
</evidence>
<gene>
    <name evidence="14" type="ORF">WQ57_02975</name>
</gene>
<dbReference type="Gene3D" id="3.90.226.10">
    <property type="entry name" value="2-enoyl-CoA Hydratase, Chain A, domain 1"/>
    <property type="match status" value="1"/>
</dbReference>
<dbReference type="EMBL" id="LAYY01000002">
    <property type="protein sequence ID" value="KKK39719.1"/>
    <property type="molecule type" value="Genomic_DNA"/>
</dbReference>
<proteinExistence type="inferred from homology"/>
<comment type="subcellular location">
    <subcellularLocation>
        <location evidence="1">Cytoplasm</location>
        <location evidence="1">Cytosol</location>
    </subcellularLocation>
</comment>
<evidence type="ECO:0000256" key="1">
    <source>
        <dbReference type="ARBA" id="ARBA00004514"/>
    </source>
</evidence>
<keyword evidence="4" id="KW-0456">Lyase</keyword>
<comment type="catalytic activity">
    <reaction evidence="6">
        <text>(2R)-ethylmalonyl-CoA + H(+) = butanoyl-CoA + CO2</text>
        <dbReference type="Rhea" id="RHEA:59540"/>
        <dbReference type="ChEBI" id="CHEBI:15378"/>
        <dbReference type="ChEBI" id="CHEBI:16526"/>
        <dbReference type="ChEBI" id="CHEBI:57371"/>
        <dbReference type="ChEBI" id="CHEBI:85316"/>
        <dbReference type="EC" id="4.1.1.94"/>
    </reaction>
    <physiologicalReaction direction="left-to-right" evidence="6">
        <dbReference type="Rhea" id="RHEA:59541"/>
    </physiologicalReaction>
</comment>
<organism evidence="14 15">
    <name type="scientific">Mesobacillus campisalis</name>
    <dbReference type="NCBI Taxonomy" id="1408103"/>
    <lineage>
        <taxon>Bacteria</taxon>
        <taxon>Bacillati</taxon>
        <taxon>Bacillota</taxon>
        <taxon>Bacilli</taxon>
        <taxon>Bacillales</taxon>
        <taxon>Bacillaceae</taxon>
        <taxon>Mesobacillus</taxon>
    </lineage>
</organism>
<evidence type="ECO:0000256" key="7">
    <source>
        <dbReference type="ARBA" id="ARBA00038883"/>
    </source>
</evidence>
<evidence type="ECO:0000256" key="6">
    <source>
        <dbReference type="ARBA" id="ARBA00036541"/>
    </source>
</evidence>
<evidence type="ECO:0000313" key="15">
    <source>
        <dbReference type="Proteomes" id="UP000034166"/>
    </source>
</evidence>
<dbReference type="AlphaFoldDB" id="A0A0M2SYS1"/>
<evidence type="ECO:0000256" key="2">
    <source>
        <dbReference type="ARBA" id="ARBA00005254"/>
    </source>
</evidence>
<dbReference type="PANTHER" id="PTHR11941:SF27">
    <property type="entry name" value="ETHYLMALONYL-COA DECARBOXYLASE"/>
    <property type="match status" value="1"/>
</dbReference>
<comment type="function">
    <text evidence="12">Decarboxylates ethylmalonyl-CoA, a potentially toxic metabolite, to form butyryl-CoA, suggesting it might be involved in metabolite proofreading. Acts preferentially on (S)-ethylmalonyl-CoA but also has some activity on the (R)-isomer. Also has methylmalonyl-CoA decarboxylase activity at lower level.</text>
</comment>
<dbReference type="InterPro" id="IPR018376">
    <property type="entry name" value="Enoyl-CoA_hyd/isom_CS"/>
</dbReference>
<reference evidence="14 15" key="1">
    <citation type="submission" date="2015-04" db="EMBL/GenBank/DDBJ databases">
        <title>Taxonomic description and genome sequence of Bacillus campisalis sp. nov., a novel member of the genus Bacillus isolated from solar saltern.</title>
        <authorList>
            <person name="Mathan Kumar R."/>
            <person name="Kaur G."/>
            <person name="Kumar A."/>
            <person name="Singh N.K."/>
            <person name="Kaur N."/>
            <person name="Kumar N."/>
            <person name="Mayilraj S."/>
        </authorList>
    </citation>
    <scope>NUCLEOTIDE SEQUENCE [LARGE SCALE GENOMIC DNA]</scope>
    <source>
        <strain evidence="14 15">SA2-6</strain>
    </source>
</reference>
<dbReference type="InterPro" id="IPR029045">
    <property type="entry name" value="ClpP/crotonase-like_dom_sf"/>
</dbReference>
<comment type="catalytic activity">
    <reaction evidence="5">
        <text>(2S)-ethylmalonyl-CoA + H(+) = butanoyl-CoA + CO2</text>
        <dbReference type="Rhea" id="RHEA:32131"/>
        <dbReference type="ChEBI" id="CHEBI:15378"/>
        <dbReference type="ChEBI" id="CHEBI:16526"/>
        <dbReference type="ChEBI" id="CHEBI:57371"/>
        <dbReference type="ChEBI" id="CHEBI:60909"/>
        <dbReference type="EC" id="4.1.1.94"/>
    </reaction>
    <physiologicalReaction direction="left-to-right" evidence="5">
        <dbReference type="Rhea" id="RHEA:32132"/>
    </physiologicalReaction>
</comment>
<evidence type="ECO:0000256" key="8">
    <source>
        <dbReference type="ARBA" id="ARBA00039903"/>
    </source>
</evidence>
<evidence type="ECO:0000256" key="3">
    <source>
        <dbReference type="ARBA" id="ARBA00022490"/>
    </source>
</evidence>
<comment type="caution">
    <text evidence="14">The sequence shown here is derived from an EMBL/GenBank/DDBJ whole genome shotgun (WGS) entry which is preliminary data.</text>
</comment>
<dbReference type="GO" id="GO:0004492">
    <property type="term" value="F:methyl/ethyl malonyl-CoA decarboxylase activity"/>
    <property type="evidence" value="ECO:0007669"/>
    <property type="project" value="UniProtKB-EC"/>
</dbReference>
<dbReference type="PROSITE" id="PS00166">
    <property type="entry name" value="ENOYL_COA_HYDRATASE"/>
    <property type="match status" value="1"/>
</dbReference>
<protein>
    <recommendedName>
        <fullName evidence="8">Ethylmalonyl-CoA decarboxylase</fullName>
        <ecNumber evidence="7">4.1.1.94</ecNumber>
    </recommendedName>
    <alternativeName>
        <fullName evidence="10">Enoyl-CoA hydratase domain-containing protein 1</fullName>
    </alternativeName>
    <alternativeName>
        <fullName evidence="9">Methylmalonyl-CoA decarboxylase</fullName>
    </alternativeName>
</protein>
<keyword evidence="3" id="KW-0963">Cytoplasm</keyword>
<sequence length="251" mass="27406">MGSYTISEEQNGLLLFTINRPEKRNAVNYEIMDGLEEVLSVAANKETKALVLTGAGDRAFCSGGDLSVFHKLRTADEAAVMLSRMAEILTRLLMLPIPTVAILNGTAIGGGCEIASACDFRLGRKGMQAGFVQGNMAITTGWGGGSILFEKLPSSIALKMLGDARLYSADELYELGFLDYLYDGDAMCQCISFLERMLDKETAVLSAYKQLVTKKWMASSLPERIAAEARNCATLWGEEVHHEKVAQFLKK</sequence>
<dbReference type="GO" id="GO:0005829">
    <property type="term" value="C:cytosol"/>
    <property type="evidence" value="ECO:0007669"/>
    <property type="project" value="UniProtKB-SubCell"/>
</dbReference>
<dbReference type="SUPFAM" id="SSF52096">
    <property type="entry name" value="ClpP/crotonase"/>
    <property type="match status" value="1"/>
</dbReference>
<dbReference type="OrthoDB" id="9775794at2"/>
<evidence type="ECO:0000256" key="9">
    <source>
        <dbReference type="ARBA" id="ARBA00042052"/>
    </source>
</evidence>
<evidence type="ECO:0000256" key="11">
    <source>
        <dbReference type="ARBA" id="ARBA00047446"/>
    </source>
</evidence>
<dbReference type="CDD" id="cd06558">
    <property type="entry name" value="crotonase-like"/>
    <property type="match status" value="1"/>
</dbReference>
<comment type="catalytic activity">
    <reaction evidence="11">
        <text>(S)-methylmalonyl-CoA + H(+) = propanoyl-CoA + CO2</text>
        <dbReference type="Rhea" id="RHEA:61340"/>
        <dbReference type="ChEBI" id="CHEBI:15378"/>
        <dbReference type="ChEBI" id="CHEBI:16526"/>
        <dbReference type="ChEBI" id="CHEBI:57327"/>
        <dbReference type="ChEBI" id="CHEBI:57392"/>
        <dbReference type="EC" id="4.1.1.94"/>
    </reaction>
    <physiologicalReaction direction="left-to-right" evidence="11">
        <dbReference type="Rhea" id="RHEA:61341"/>
    </physiologicalReaction>
</comment>
<accession>A0A0M2SYS1</accession>
<dbReference type="InterPro" id="IPR001753">
    <property type="entry name" value="Enoyl-CoA_hydra/iso"/>
</dbReference>
<dbReference type="PATRIC" id="fig|1408103.3.peg.672"/>
<evidence type="ECO:0000256" key="4">
    <source>
        <dbReference type="ARBA" id="ARBA00023239"/>
    </source>
</evidence>
<dbReference type="Proteomes" id="UP000034166">
    <property type="component" value="Unassembled WGS sequence"/>
</dbReference>
<name>A0A0M2SYS1_9BACI</name>
<dbReference type="EC" id="4.1.1.94" evidence="7"/>
<evidence type="ECO:0000313" key="14">
    <source>
        <dbReference type="EMBL" id="KKK39719.1"/>
    </source>
</evidence>
<dbReference type="PANTHER" id="PTHR11941">
    <property type="entry name" value="ENOYL-COA HYDRATASE-RELATED"/>
    <property type="match status" value="1"/>
</dbReference>